<protein>
    <submittedName>
        <fullName evidence="2">Uncharacterized protein</fullName>
    </submittedName>
</protein>
<accession>A0AAE9EBF2</accession>
<reference evidence="2 3" key="1">
    <citation type="submission" date="2022-04" db="EMBL/GenBank/DDBJ databases">
        <title>Chromosome-level reference genomes for two strains of Caenorhabditis briggsae: an improved platform for comparative genomics.</title>
        <authorList>
            <person name="Stevens L."/>
            <person name="Andersen E."/>
        </authorList>
    </citation>
    <scope>NUCLEOTIDE SEQUENCE [LARGE SCALE GENOMIC DNA]</scope>
    <source>
        <strain evidence="2">VX34</strain>
        <tissue evidence="2">Whole-organism</tissue>
    </source>
</reference>
<keyword evidence="3" id="KW-1185">Reference proteome</keyword>
<proteinExistence type="predicted"/>
<dbReference type="EMBL" id="CP092621">
    <property type="protein sequence ID" value="UMM18061.1"/>
    <property type="molecule type" value="Genomic_DNA"/>
</dbReference>
<evidence type="ECO:0000313" key="3">
    <source>
        <dbReference type="Proteomes" id="UP000829354"/>
    </source>
</evidence>
<dbReference type="Proteomes" id="UP000829354">
    <property type="component" value="Chromosome II"/>
</dbReference>
<sequence>MTSLKSMQAITYKYCIGRLLLTKKKDFTDAEPLTAPALGNYTLVECHQMNQKPASDCEDNNDTSCPHEKSDGSSFYEKSDGSSV</sequence>
<name>A0AAE9EBF2_CAEBR</name>
<dbReference type="AlphaFoldDB" id="A0AAE9EBF2"/>
<gene>
    <name evidence="2" type="ORF">L5515_014304</name>
</gene>
<evidence type="ECO:0000256" key="1">
    <source>
        <dbReference type="SAM" id="MobiDB-lite"/>
    </source>
</evidence>
<organism evidence="2 3">
    <name type="scientific">Caenorhabditis briggsae</name>
    <dbReference type="NCBI Taxonomy" id="6238"/>
    <lineage>
        <taxon>Eukaryota</taxon>
        <taxon>Metazoa</taxon>
        <taxon>Ecdysozoa</taxon>
        <taxon>Nematoda</taxon>
        <taxon>Chromadorea</taxon>
        <taxon>Rhabditida</taxon>
        <taxon>Rhabditina</taxon>
        <taxon>Rhabditomorpha</taxon>
        <taxon>Rhabditoidea</taxon>
        <taxon>Rhabditidae</taxon>
        <taxon>Peloderinae</taxon>
        <taxon>Caenorhabditis</taxon>
    </lineage>
</organism>
<evidence type="ECO:0000313" key="2">
    <source>
        <dbReference type="EMBL" id="UMM18061.1"/>
    </source>
</evidence>
<feature type="compositionally biased region" description="Basic and acidic residues" evidence="1">
    <location>
        <begin position="65"/>
        <end position="84"/>
    </location>
</feature>
<feature type="region of interest" description="Disordered" evidence="1">
    <location>
        <begin position="52"/>
        <end position="84"/>
    </location>
</feature>